<dbReference type="SUPFAM" id="SSF53850">
    <property type="entry name" value="Periplasmic binding protein-like II"/>
    <property type="match status" value="1"/>
</dbReference>
<dbReference type="PROSITE" id="PS50931">
    <property type="entry name" value="HTH_LYSR"/>
    <property type="match status" value="1"/>
</dbReference>
<dbReference type="SUPFAM" id="SSF46785">
    <property type="entry name" value="Winged helix' DNA-binding domain"/>
    <property type="match status" value="1"/>
</dbReference>
<dbReference type="Proteomes" id="UP000586722">
    <property type="component" value="Unassembled WGS sequence"/>
</dbReference>
<dbReference type="Pfam" id="PF03466">
    <property type="entry name" value="LysR_substrate"/>
    <property type="match status" value="1"/>
</dbReference>
<evidence type="ECO:0000256" key="3">
    <source>
        <dbReference type="ARBA" id="ARBA00023125"/>
    </source>
</evidence>
<dbReference type="GO" id="GO:0006351">
    <property type="term" value="P:DNA-templated transcription"/>
    <property type="evidence" value="ECO:0007669"/>
    <property type="project" value="TreeGrafter"/>
</dbReference>
<dbReference type="FunFam" id="1.10.10.10:FF:000001">
    <property type="entry name" value="LysR family transcriptional regulator"/>
    <property type="match status" value="1"/>
</dbReference>
<dbReference type="PANTHER" id="PTHR30537:SF3">
    <property type="entry name" value="TRANSCRIPTIONAL REGULATORY PROTEIN"/>
    <property type="match status" value="1"/>
</dbReference>
<keyword evidence="4" id="KW-0804">Transcription</keyword>
<dbReference type="InterPro" id="IPR036388">
    <property type="entry name" value="WH-like_DNA-bd_sf"/>
</dbReference>
<dbReference type="InterPro" id="IPR005119">
    <property type="entry name" value="LysR_subst-bd"/>
</dbReference>
<evidence type="ECO:0000256" key="2">
    <source>
        <dbReference type="ARBA" id="ARBA00023015"/>
    </source>
</evidence>
<dbReference type="PANTHER" id="PTHR30537">
    <property type="entry name" value="HTH-TYPE TRANSCRIPTIONAL REGULATOR"/>
    <property type="match status" value="1"/>
</dbReference>
<dbReference type="InterPro" id="IPR058163">
    <property type="entry name" value="LysR-type_TF_proteobact-type"/>
</dbReference>
<dbReference type="RefSeq" id="WP_161674496.1">
    <property type="nucleotide sequence ID" value="NZ_JAABLP010000001.1"/>
</dbReference>
<accession>A0A7X5F2L6</accession>
<evidence type="ECO:0000313" key="5">
    <source>
        <dbReference type="EMBL" id="NBN78623.1"/>
    </source>
</evidence>
<dbReference type="AlphaFoldDB" id="A0A7X5F2L6"/>
<evidence type="ECO:0000256" key="4">
    <source>
        <dbReference type="ARBA" id="ARBA00023163"/>
    </source>
</evidence>
<organism evidence="5 6">
    <name type="scientific">Pannonibacter tanglangensis</name>
    <dbReference type="NCBI Taxonomy" id="2750084"/>
    <lineage>
        <taxon>Bacteria</taxon>
        <taxon>Pseudomonadati</taxon>
        <taxon>Pseudomonadota</taxon>
        <taxon>Alphaproteobacteria</taxon>
        <taxon>Hyphomicrobiales</taxon>
        <taxon>Stappiaceae</taxon>
        <taxon>Pannonibacter</taxon>
    </lineage>
</organism>
<dbReference type="GO" id="GO:0043565">
    <property type="term" value="F:sequence-specific DNA binding"/>
    <property type="evidence" value="ECO:0007669"/>
    <property type="project" value="TreeGrafter"/>
</dbReference>
<dbReference type="InterPro" id="IPR000847">
    <property type="entry name" value="LysR_HTH_N"/>
</dbReference>
<comment type="similarity">
    <text evidence="1">Belongs to the LysR transcriptional regulatory family.</text>
</comment>
<proteinExistence type="inferred from homology"/>
<dbReference type="GO" id="GO:0003700">
    <property type="term" value="F:DNA-binding transcription factor activity"/>
    <property type="evidence" value="ECO:0007669"/>
    <property type="project" value="InterPro"/>
</dbReference>
<gene>
    <name evidence="5" type="ORF">GWI72_10125</name>
</gene>
<keyword evidence="6" id="KW-1185">Reference proteome</keyword>
<evidence type="ECO:0000313" key="6">
    <source>
        <dbReference type="Proteomes" id="UP000586722"/>
    </source>
</evidence>
<keyword evidence="3" id="KW-0238">DNA-binding</keyword>
<reference evidence="6" key="1">
    <citation type="submission" date="2020-01" db="EMBL/GenBank/DDBJ databases">
        <authorList>
            <person name="Fang Y."/>
            <person name="Sun R."/>
            <person name="Nie L."/>
            <person name="He J."/>
            <person name="Hao L."/>
            <person name="Wang L."/>
            <person name="Su S."/>
            <person name="Lv E."/>
            <person name="Zhang Z."/>
            <person name="Xie R."/>
            <person name="Liu H."/>
        </authorList>
    </citation>
    <scope>NUCLEOTIDE SEQUENCE [LARGE SCALE GENOMIC DNA]</scope>
    <source>
        <strain evidence="6">XCT-53</strain>
    </source>
</reference>
<name>A0A7X5F2L6_9HYPH</name>
<protein>
    <submittedName>
        <fullName evidence="5">LysR family transcriptional regulator</fullName>
    </submittedName>
</protein>
<dbReference type="EMBL" id="JAABLQ010000001">
    <property type="protein sequence ID" value="NBN78623.1"/>
    <property type="molecule type" value="Genomic_DNA"/>
</dbReference>
<sequence>MNWQKLGFDWNQVRALVAVADLGSFSAAAKALGLTQPTVGRQVTALEQDLGLVLLERTGRSPVLTEAGRQVVEAARPMAEAGLRLSLVASGQAQDVAGPVSISASDMFAHYVLPPLIRHLHAIAPGLDIELISSNSLSDLKRREADIAIRHVRPADPDLISRLLREATAHLYAARSFLDQAGRPARVADLTGQPFVAFGNKAEMVRYLAMLGITIAERDIRTSSANGAVAWEAVRKGAGYGFMAVDFIPFAPEVEAVLPDQIKVTFPIWLVTHRELHTSPRIRLVFDVLAKALSTRP</sequence>
<dbReference type="Pfam" id="PF00126">
    <property type="entry name" value="HTH_1"/>
    <property type="match status" value="1"/>
</dbReference>
<evidence type="ECO:0000256" key="1">
    <source>
        <dbReference type="ARBA" id="ARBA00009437"/>
    </source>
</evidence>
<keyword evidence="2" id="KW-0805">Transcription regulation</keyword>
<dbReference type="PRINTS" id="PR00039">
    <property type="entry name" value="HTHLYSR"/>
</dbReference>
<dbReference type="Gene3D" id="3.40.190.290">
    <property type="match status" value="1"/>
</dbReference>
<comment type="caution">
    <text evidence="5">The sequence shown here is derived from an EMBL/GenBank/DDBJ whole genome shotgun (WGS) entry which is preliminary data.</text>
</comment>
<dbReference type="InterPro" id="IPR036390">
    <property type="entry name" value="WH_DNA-bd_sf"/>
</dbReference>
<dbReference type="Gene3D" id="1.10.10.10">
    <property type="entry name" value="Winged helix-like DNA-binding domain superfamily/Winged helix DNA-binding domain"/>
    <property type="match status" value="1"/>
</dbReference>